<dbReference type="InterPro" id="IPR044855">
    <property type="entry name" value="CoA-Trfase_III_dom3_sf"/>
</dbReference>
<dbReference type="GO" id="GO:0008410">
    <property type="term" value="F:CoA-transferase activity"/>
    <property type="evidence" value="ECO:0007669"/>
    <property type="project" value="TreeGrafter"/>
</dbReference>
<sequence length="408" mass="43395">MSADPVAEGPLAGIRVLDLTAIVLGPLATLCLADMGADVVKVEPPEGDAIRNGGAARHAGMGAIYLALNRNKRSLALDLKRPEAREILARLAQWADVVVHNMRPEAARRLGIDAETLCAQNPRLIHCSASGFAAGTAREKDPAVDDVIQAASGVAALFAGEGQEPRYVPGLIADKVAGLLLTQAILGALLARTRTGRGQAVSLPMFEALATFTLIEQLGGDAFLPRAGAPGYARLKTPYRRPMRTADGYIAITPYSQRNWQDFFRAAGRPDLAGDPRVTDTARRNAEVGDLYALLAEMLPARRTAHWMEIARQTGIPAAPVRSVEDLIASGDLEALGYVVELDHPTEGRTRAPGPIVRLEGVSTAHARPAPWLGQDGASVLTGLGFEDDEVRTWRDAGVLVERRPGGA</sequence>
<dbReference type="RefSeq" id="WP_269332257.1">
    <property type="nucleotide sequence ID" value="NZ_JAMZFT010000002.1"/>
</dbReference>
<evidence type="ECO:0000313" key="2">
    <source>
        <dbReference type="EMBL" id="MCP1336291.1"/>
    </source>
</evidence>
<reference evidence="2" key="1">
    <citation type="submission" date="2022-06" db="EMBL/GenBank/DDBJ databases">
        <title>Isolation and Genomics of Futiania mangrovii gen. nov., sp. nov., a Rare and Metabolically-versatile member in the Class Alphaproteobacteria.</title>
        <authorList>
            <person name="Liu L."/>
            <person name="Huang W.-C."/>
            <person name="Pan J."/>
            <person name="Li J."/>
            <person name="Huang Y."/>
            <person name="Du H."/>
            <person name="Liu Y."/>
            <person name="Li M."/>
        </authorList>
    </citation>
    <scope>NUCLEOTIDE SEQUENCE</scope>
    <source>
        <strain evidence="2">FT118</strain>
    </source>
</reference>
<evidence type="ECO:0000256" key="1">
    <source>
        <dbReference type="ARBA" id="ARBA00022679"/>
    </source>
</evidence>
<dbReference type="InterPro" id="IPR003673">
    <property type="entry name" value="CoA-Trfase_fam_III"/>
</dbReference>
<proteinExistence type="predicted"/>
<dbReference type="InterPro" id="IPR050483">
    <property type="entry name" value="CoA-transferase_III_domain"/>
</dbReference>
<dbReference type="Pfam" id="PF02515">
    <property type="entry name" value="CoA_transf_3"/>
    <property type="match status" value="1"/>
</dbReference>
<dbReference type="Gene3D" id="3.30.1540.10">
    <property type="entry name" value="formyl-coa transferase, domain 3"/>
    <property type="match status" value="1"/>
</dbReference>
<dbReference type="EMBL" id="JAMZFT010000002">
    <property type="protein sequence ID" value="MCP1336291.1"/>
    <property type="molecule type" value="Genomic_DNA"/>
</dbReference>
<organism evidence="2 3">
    <name type="scientific">Futiania mangrovi</name>
    <dbReference type="NCBI Taxonomy" id="2959716"/>
    <lineage>
        <taxon>Bacteria</taxon>
        <taxon>Pseudomonadati</taxon>
        <taxon>Pseudomonadota</taxon>
        <taxon>Alphaproteobacteria</taxon>
        <taxon>Futianiales</taxon>
        <taxon>Futianiaceae</taxon>
        <taxon>Futiania</taxon>
    </lineage>
</organism>
<gene>
    <name evidence="2" type="ORF">NJQ99_07730</name>
</gene>
<dbReference type="Proteomes" id="UP001055804">
    <property type="component" value="Unassembled WGS sequence"/>
</dbReference>
<dbReference type="SUPFAM" id="SSF89796">
    <property type="entry name" value="CoA-transferase family III (CaiB/BaiF)"/>
    <property type="match status" value="1"/>
</dbReference>
<keyword evidence="3" id="KW-1185">Reference proteome</keyword>
<comment type="caution">
    <text evidence="2">The sequence shown here is derived from an EMBL/GenBank/DDBJ whole genome shotgun (WGS) entry which is preliminary data.</text>
</comment>
<dbReference type="Gene3D" id="3.40.50.10540">
    <property type="entry name" value="Crotonobetainyl-coa:carnitine coa-transferase, domain 1"/>
    <property type="match status" value="1"/>
</dbReference>
<keyword evidence="1 2" id="KW-0808">Transferase</keyword>
<evidence type="ECO:0000313" key="3">
    <source>
        <dbReference type="Proteomes" id="UP001055804"/>
    </source>
</evidence>
<name>A0A9J6PET2_9PROT</name>
<dbReference type="PANTHER" id="PTHR48207">
    <property type="entry name" value="SUCCINATE--HYDROXYMETHYLGLUTARATE COA-TRANSFERASE"/>
    <property type="match status" value="1"/>
</dbReference>
<accession>A0A9J6PET2</accession>
<dbReference type="AlphaFoldDB" id="A0A9J6PET2"/>
<protein>
    <submittedName>
        <fullName evidence="2">CoA transferase</fullName>
    </submittedName>
</protein>
<dbReference type="PANTHER" id="PTHR48207:SF4">
    <property type="entry name" value="BLL6097 PROTEIN"/>
    <property type="match status" value="1"/>
</dbReference>
<dbReference type="InterPro" id="IPR023606">
    <property type="entry name" value="CoA-Trfase_III_dom_1_sf"/>
</dbReference>